<proteinExistence type="predicted"/>
<gene>
    <name evidence="2" type="ORF">CRE_07296</name>
</gene>
<feature type="compositionally biased region" description="Basic residues" evidence="1">
    <location>
        <begin position="392"/>
        <end position="407"/>
    </location>
</feature>
<dbReference type="Proteomes" id="UP000008281">
    <property type="component" value="Unassembled WGS sequence"/>
</dbReference>
<evidence type="ECO:0000313" key="2">
    <source>
        <dbReference type="EMBL" id="EFO89721.1"/>
    </source>
</evidence>
<protein>
    <submittedName>
        <fullName evidence="2">Uncharacterized protein</fullName>
    </submittedName>
</protein>
<sequence length="407" mass="46158">MDFGVNGMFPMFQNPLPWPAIPFTSLAFTQPNLVHPPVPSSSNASGILSSLNTEMNGGISSLLDQFKNWNLNEQSSGLQQNPQMPVFHTPSTTPIEAIGLVSSLNNGALNVTPHILAQQFNILLPMINPCFFNLYGFGMGNQIQQFNSTLMTPPSTCSPGSQMESSHSFQEQAYLQEQKTASSIELFNQNQILHNQRSQCEASKSGMLFRMQEDVRASNQEKFPFMAAMTVNSSTLKIDVTKTPKKFGGYGRKHKYKIMFQNDDETDKLRLDYYCCTWEGVQELSFVINEIVSQHFQFFDLGIRYGDFSILLNAPIPGVTAIEAAKWFHQFMRHRENIPGFSFLTPDKTMIFEPGCQNKTGGKAFYNEKRVDDVLAAMEGTVNTKTYEKQTRKTRQKRSQQMRNRYY</sequence>
<organism evidence="3">
    <name type="scientific">Caenorhabditis remanei</name>
    <name type="common">Caenorhabditis vulgaris</name>
    <dbReference type="NCBI Taxonomy" id="31234"/>
    <lineage>
        <taxon>Eukaryota</taxon>
        <taxon>Metazoa</taxon>
        <taxon>Ecdysozoa</taxon>
        <taxon>Nematoda</taxon>
        <taxon>Chromadorea</taxon>
        <taxon>Rhabditida</taxon>
        <taxon>Rhabditina</taxon>
        <taxon>Rhabditomorpha</taxon>
        <taxon>Rhabditoidea</taxon>
        <taxon>Rhabditidae</taxon>
        <taxon>Peloderinae</taxon>
        <taxon>Caenorhabditis</taxon>
    </lineage>
</organism>
<keyword evidence="3" id="KW-1185">Reference proteome</keyword>
<accession>E3M2W4</accession>
<feature type="region of interest" description="Disordered" evidence="1">
    <location>
        <begin position="386"/>
        <end position="407"/>
    </location>
</feature>
<dbReference type="AlphaFoldDB" id="E3M2W4"/>
<reference evidence="2" key="1">
    <citation type="submission" date="2007-07" db="EMBL/GenBank/DDBJ databases">
        <title>PCAP assembly of the Caenorhabditis remanei genome.</title>
        <authorList>
            <consortium name="The Caenorhabditis remanei Sequencing Consortium"/>
            <person name="Wilson R.K."/>
        </authorList>
    </citation>
    <scope>NUCLEOTIDE SEQUENCE [LARGE SCALE GENOMIC DNA]</scope>
    <source>
        <strain evidence="2">PB4641</strain>
    </source>
</reference>
<evidence type="ECO:0000313" key="3">
    <source>
        <dbReference type="Proteomes" id="UP000008281"/>
    </source>
</evidence>
<name>E3M2W4_CAERE</name>
<dbReference type="HOGENOM" id="CLU_676591_0_0_1"/>
<evidence type="ECO:0000256" key="1">
    <source>
        <dbReference type="SAM" id="MobiDB-lite"/>
    </source>
</evidence>
<dbReference type="EMBL" id="DS268422">
    <property type="protein sequence ID" value="EFO89721.1"/>
    <property type="molecule type" value="Genomic_DNA"/>
</dbReference>